<name>L9YU34_9EURY</name>
<keyword evidence="2" id="KW-1185">Reference proteome</keyword>
<organism evidence="1 2">
    <name type="scientific">Natrinema gari JCM 14663</name>
    <dbReference type="NCBI Taxonomy" id="1230459"/>
    <lineage>
        <taxon>Archaea</taxon>
        <taxon>Methanobacteriati</taxon>
        <taxon>Methanobacteriota</taxon>
        <taxon>Stenosarchaea group</taxon>
        <taxon>Halobacteria</taxon>
        <taxon>Halobacteriales</taxon>
        <taxon>Natrialbaceae</taxon>
        <taxon>Natrinema</taxon>
    </lineage>
</organism>
<reference evidence="1 2" key="1">
    <citation type="journal article" date="2014" name="PLoS Genet.">
        <title>Phylogenetically driven sequencing of extremely halophilic archaea reveals strategies for static and dynamic osmo-response.</title>
        <authorList>
            <person name="Becker E.A."/>
            <person name="Seitzer P.M."/>
            <person name="Tritt A."/>
            <person name="Larsen D."/>
            <person name="Krusor M."/>
            <person name="Yao A.I."/>
            <person name="Wu D."/>
            <person name="Madern D."/>
            <person name="Eisen J.A."/>
            <person name="Darling A.E."/>
            <person name="Facciotti M.T."/>
        </authorList>
    </citation>
    <scope>NUCLEOTIDE SEQUENCE [LARGE SCALE GENOMIC DNA]</scope>
    <source>
        <strain evidence="1 2">JCM 14663</strain>
    </source>
</reference>
<gene>
    <name evidence="1" type="ORF">C486_17165</name>
</gene>
<comment type="caution">
    <text evidence="1">The sequence shown here is derived from an EMBL/GenBank/DDBJ whole genome shotgun (WGS) entry which is preliminary data.</text>
</comment>
<dbReference type="EMBL" id="AOIJ01000063">
    <property type="protein sequence ID" value="ELY77196.1"/>
    <property type="molecule type" value="Genomic_DNA"/>
</dbReference>
<dbReference type="Proteomes" id="UP000011592">
    <property type="component" value="Unassembled WGS sequence"/>
</dbReference>
<evidence type="ECO:0000313" key="2">
    <source>
        <dbReference type="Proteomes" id="UP000011592"/>
    </source>
</evidence>
<protein>
    <recommendedName>
        <fullName evidence="3">RiboL-PSP-HEPN domain-containing protein</fullName>
    </recommendedName>
</protein>
<evidence type="ECO:0000313" key="1">
    <source>
        <dbReference type="EMBL" id="ELY77196.1"/>
    </source>
</evidence>
<sequence>MPLDDGDNSEKTSSSIVDKAESAATQALTEVDLEVNLSEDTLISMYEAAEAVEDSRKTIRDSIDWRSLYNAVESYLEEVAEVIVNDIDGLESPEDYDPSEITVTPIAEQFAKNSTDSLIDELESGGYSDLNVYLDRLKAGRQHTRDADYGAATFYFISVQDGLMSMLCDYFGFSTNSDGYYERSDKVKAFAKAYDNAGYDGIETGDIIPPYQDFYDHRNAIVHGSPTSAHLDRDIALLSMLFLMLTLDAAVSEMA</sequence>
<dbReference type="RefSeq" id="WP_008458033.1">
    <property type="nucleotide sequence ID" value="NZ_AOIJ01000063.1"/>
</dbReference>
<proteinExistence type="predicted"/>
<accession>L9YU34</accession>
<dbReference type="AlphaFoldDB" id="L9YU34"/>
<evidence type="ECO:0008006" key="3">
    <source>
        <dbReference type="Google" id="ProtNLM"/>
    </source>
</evidence>